<dbReference type="AlphaFoldDB" id="A0A1G7NQ56"/>
<dbReference type="OrthoDB" id="9810174at2"/>
<dbReference type="EMBL" id="FNBN01000002">
    <property type="protein sequence ID" value="SDF75420.1"/>
    <property type="molecule type" value="Genomic_DNA"/>
</dbReference>
<organism evidence="3 4">
    <name type="scientific">Chitinophaga filiformis</name>
    <name type="common">Myxococcus filiformis</name>
    <name type="synonym">Flexibacter filiformis</name>
    <dbReference type="NCBI Taxonomy" id="104663"/>
    <lineage>
        <taxon>Bacteria</taxon>
        <taxon>Pseudomonadati</taxon>
        <taxon>Bacteroidota</taxon>
        <taxon>Chitinophagia</taxon>
        <taxon>Chitinophagales</taxon>
        <taxon>Chitinophagaceae</taxon>
        <taxon>Chitinophaga</taxon>
    </lineage>
</organism>
<evidence type="ECO:0000256" key="1">
    <source>
        <dbReference type="SAM" id="SignalP"/>
    </source>
</evidence>
<protein>
    <submittedName>
        <fullName evidence="3">Phage Tail Collar Domain</fullName>
    </submittedName>
</protein>
<dbReference type="InterPro" id="IPR011083">
    <property type="entry name" value="Phage_tail_collar_dom"/>
</dbReference>
<evidence type="ECO:0000313" key="3">
    <source>
        <dbReference type="EMBL" id="SDF75420.1"/>
    </source>
</evidence>
<proteinExistence type="predicted"/>
<dbReference type="Pfam" id="PF07484">
    <property type="entry name" value="Collar"/>
    <property type="match status" value="1"/>
</dbReference>
<evidence type="ECO:0000259" key="2">
    <source>
        <dbReference type="Pfam" id="PF07484"/>
    </source>
</evidence>
<feature type="domain" description="Phage tail collar" evidence="2">
    <location>
        <begin position="68"/>
        <end position="126"/>
    </location>
</feature>
<evidence type="ECO:0000313" key="4">
    <source>
        <dbReference type="Proteomes" id="UP000199045"/>
    </source>
</evidence>
<dbReference type="Proteomes" id="UP000199045">
    <property type="component" value="Unassembled WGS sequence"/>
</dbReference>
<name>A0A1G7NQ56_CHIFI</name>
<reference evidence="3 4" key="1">
    <citation type="submission" date="2016-10" db="EMBL/GenBank/DDBJ databases">
        <authorList>
            <person name="de Groot N.N."/>
        </authorList>
    </citation>
    <scope>NUCLEOTIDE SEQUENCE [LARGE SCALE GENOMIC DNA]</scope>
    <source>
        <strain evidence="3 4">DSM 527</strain>
    </source>
</reference>
<dbReference type="InterPro" id="IPR037053">
    <property type="entry name" value="Phage_tail_collar_dom_sf"/>
</dbReference>
<dbReference type="SUPFAM" id="SSF88874">
    <property type="entry name" value="Receptor-binding domain of short tail fibre protein gp12"/>
    <property type="match status" value="1"/>
</dbReference>
<feature type="signal peptide" evidence="1">
    <location>
        <begin position="1"/>
        <end position="21"/>
    </location>
</feature>
<dbReference type="Gene3D" id="3.90.1340.10">
    <property type="entry name" value="Phage tail collar domain"/>
    <property type="match status" value="1"/>
</dbReference>
<dbReference type="RefSeq" id="WP_089831572.1">
    <property type="nucleotide sequence ID" value="NZ_FNBN01000002.1"/>
</dbReference>
<feature type="chain" id="PRO_5011752707" evidence="1">
    <location>
        <begin position="22"/>
        <end position="235"/>
    </location>
</feature>
<gene>
    <name evidence="3" type="ORF">SAMN04488121_102868</name>
</gene>
<dbReference type="STRING" id="104663.SAMN04488121_102868"/>
<keyword evidence="1" id="KW-0732">Signal</keyword>
<sequence>MKHSLFITAFVCIAAISNLYAQTDALKILPNGNVGVGTEAPTEKLQVDGNVKANGRFVDKTGVVMPVGTVLPYAGTTAPPGWLLCNGAAYSISGDQKDLFAAIGYTYGNGGTTATFKVPDLSASFVQGATPWEPVGTSGYPDQHSHSVTMPQRSFGTEWAGDHNHFFPRTWYNRGLDKGGYTGIDTGGQDVTKQTTENAGGHWHVVNLPAYTMPSSPSNDRNRPKWIALNYIIKY</sequence>
<accession>A0A1G7NQ56</accession>